<dbReference type="PROSITE" id="PS50878">
    <property type="entry name" value="RT_POL"/>
    <property type="match status" value="1"/>
</dbReference>
<evidence type="ECO:0000259" key="1">
    <source>
        <dbReference type="PROSITE" id="PS50878"/>
    </source>
</evidence>
<sequence length="683" mass="76515">MSDKHAPLKNHRVRNRTSSWFSPELSGIFLQKNRAWALARKTGTPVDWLFFRQLRNKCTAAVRKAKSNYFLNAMTDSAGDPAKFWKTVNSLKRGNSAVSLPKQITSDSCILSEKNDICDAFNKHFISAGFLFERKSGHCGTGQLVDFSSCFSSVTLKNGNPVFSLQKITEAEVLAALCAIDTKKSLGAVNLDPFLLKCAAPIIAGSVTHIFNLTLSTGIIPKVWKAAFVLPLHKGGDGSDLDNYRPISRLPCLAKILESIVNKQLQSFLSANSILSTNQSGFRSKHSTTSATMLVVNDIANALDDIKHCAALFVDLSKAFDTVDHAILLSKLSSIGVGTDACRWFYDYLKDRTQAVMVDGVKSDSLQLLKGVPQGSIIGPLLFSLYINNIGDDVRYCKFHLYADDTVMYSIAPTADQALMQLESDFRILQGSLLQLKLVLNAKKTNVMFFSRSKLSVRNTFVITSLDGTQIKQVSAYKYLGVWLDDRLSFKKHVTELGKKLKFKIGFLYRNRACLSFVNRKQIVQATFMSVLDYGDIIYMHASANTLKPLDAIYHCALRFITGDSYKTHHCILYQHVGWASLSVRREQHALLFIYKALLLKLPPYISSLISTRYTHFKTRSQMWITLETPAVSTELGRTAFSSFAPYLWNKLQIQLKLDTLVSLAHFKNVMEDQYDVICDCFC</sequence>
<dbReference type="InParanoid" id="A0A673WET4"/>
<name>A0A673WET4_SALTR</name>
<accession>A0A673WET4</accession>
<dbReference type="InterPro" id="IPR000477">
    <property type="entry name" value="RT_dom"/>
</dbReference>
<dbReference type="Proteomes" id="UP000472277">
    <property type="component" value="Chromosome 16"/>
</dbReference>
<reference evidence="2" key="2">
    <citation type="submission" date="2025-09" db="UniProtKB">
        <authorList>
            <consortium name="Ensembl"/>
        </authorList>
    </citation>
    <scope>IDENTIFICATION</scope>
</reference>
<dbReference type="PANTHER" id="PTHR33332">
    <property type="entry name" value="REVERSE TRANSCRIPTASE DOMAIN-CONTAINING PROTEIN"/>
    <property type="match status" value="1"/>
</dbReference>
<proteinExistence type="predicted"/>
<reference evidence="2" key="1">
    <citation type="submission" date="2025-08" db="UniProtKB">
        <authorList>
            <consortium name="Ensembl"/>
        </authorList>
    </citation>
    <scope>IDENTIFICATION</scope>
</reference>
<dbReference type="GeneTree" id="ENSGT01120000271879"/>
<dbReference type="Pfam" id="PF00078">
    <property type="entry name" value="RVT_1"/>
    <property type="match status" value="1"/>
</dbReference>
<evidence type="ECO:0000313" key="3">
    <source>
        <dbReference type="Proteomes" id="UP000472277"/>
    </source>
</evidence>
<dbReference type="CDD" id="cd01650">
    <property type="entry name" value="RT_nLTR_like"/>
    <property type="match status" value="1"/>
</dbReference>
<protein>
    <recommendedName>
        <fullName evidence="1">Reverse transcriptase domain-containing protein</fullName>
    </recommendedName>
</protein>
<dbReference type="SUPFAM" id="SSF56672">
    <property type="entry name" value="DNA/RNA polymerases"/>
    <property type="match status" value="1"/>
</dbReference>
<dbReference type="AlphaFoldDB" id="A0A673WET4"/>
<keyword evidence="3" id="KW-1185">Reference proteome</keyword>
<organism evidence="2 3">
    <name type="scientific">Salmo trutta</name>
    <name type="common">Brown trout</name>
    <dbReference type="NCBI Taxonomy" id="8032"/>
    <lineage>
        <taxon>Eukaryota</taxon>
        <taxon>Metazoa</taxon>
        <taxon>Chordata</taxon>
        <taxon>Craniata</taxon>
        <taxon>Vertebrata</taxon>
        <taxon>Euteleostomi</taxon>
        <taxon>Actinopterygii</taxon>
        <taxon>Neopterygii</taxon>
        <taxon>Teleostei</taxon>
        <taxon>Protacanthopterygii</taxon>
        <taxon>Salmoniformes</taxon>
        <taxon>Salmonidae</taxon>
        <taxon>Salmoninae</taxon>
        <taxon>Salmo</taxon>
    </lineage>
</organism>
<dbReference type="Ensembl" id="ENSSTUT00000008058.1">
    <property type="protein sequence ID" value="ENSSTUP00000007593.1"/>
    <property type="gene ID" value="ENSSTUG00000003702.1"/>
</dbReference>
<dbReference type="OMA" id="ICISESW"/>
<dbReference type="InterPro" id="IPR043502">
    <property type="entry name" value="DNA/RNA_pol_sf"/>
</dbReference>
<feature type="domain" description="Reverse transcriptase" evidence="1">
    <location>
        <begin position="213"/>
        <end position="484"/>
    </location>
</feature>
<evidence type="ECO:0000313" key="2">
    <source>
        <dbReference type="Ensembl" id="ENSSTUP00000007593.1"/>
    </source>
</evidence>